<gene>
    <name evidence="1" type="ORF">F5148DRAFT_1153458</name>
</gene>
<accession>A0ACC0TU86</accession>
<dbReference type="Proteomes" id="UP001207468">
    <property type="component" value="Unassembled WGS sequence"/>
</dbReference>
<protein>
    <submittedName>
        <fullName evidence="1">Uncharacterized protein</fullName>
    </submittedName>
</protein>
<organism evidence="1 2">
    <name type="scientific">Russula earlei</name>
    <dbReference type="NCBI Taxonomy" id="71964"/>
    <lineage>
        <taxon>Eukaryota</taxon>
        <taxon>Fungi</taxon>
        <taxon>Dikarya</taxon>
        <taxon>Basidiomycota</taxon>
        <taxon>Agaricomycotina</taxon>
        <taxon>Agaricomycetes</taxon>
        <taxon>Russulales</taxon>
        <taxon>Russulaceae</taxon>
        <taxon>Russula</taxon>
    </lineage>
</organism>
<sequence>MLVGEAEAKVAGTDEVAMMVDVGDAGTVEAGGAGELKTAAVNEVTGMVDEVGTAGVMGVGQHEGDDGRCRDNGRSWCGRGVDVIVFVFIFIARTEFAFPLNVTRTLREYLDYCVEHFSEIDKVPLLFICAPGAKMLGDHPAVVWVESKPE</sequence>
<comment type="caution">
    <text evidence="1">The sequence shown here is derived from an EMBL/GenBank/DDBJ whole genome shotgun (WGS) entry which is preliminary data.</text>
</comment>
<evidence type="ECO:0000313" key="1">
    <source>
        <dbReference type="EMBL" id="KAI9447360.1"/>
    </source>
</evidence>
<proteinExistence type="predicted"/>
<name>A0ACC0TU86_9AGAM</name>
<dbReference type="EMBL" id="JAGFNK010000584">
    <property type="protein sequence ID" value="KAI9447360.1"/>
    <property type="molecule type" value="Genomic_DNA"/>
</dbReference>
<keyword evidence="2" id="KW-1185">Reference proteome</keyword>
<reference evidence="1" key="1">
    <citation type="submission" date="2021-03" db="EMBL/GenBank/DDBJ databases">
        <title>Evolutionary priming and transition to the ectomycorrhizal habit in an iconic lineage of mushroom-forming fungi: is preadaptation a requirement?</title>
        <authorList>
            <consortium name="DOE Joint Genome Institute"/>
            <person name="Looney B.P."/>
            <person name="Miyauchi S."/>
            <person name="Morin E."/>
            <person name="Drula E."/>
            <person name="Courty P.E."/>
            <person name="Chicoki N."/>
            <person name="Fauchery L."/>
            <person name="Kohler A."/>
            <person name="Kuo A."/>
            <person name="LaButti K."/>
            <person name="Pangilinan J."/>
            <person name="Lipzen A."/>
            <person name="Riley R."/>
            <person name="Andreopoulos W."/>
            <person name="He G."/>
            <person name="Johnson J."/>
            <person name="Barry K.W."/>
            <person name="Grigoriev I.V."/>
            <person name="Nagy L."/>
            <person name="Hibbett D."/>
            <person name="Henrissat B."/>
            <person name="Matheny P.B."/>
            <person name="Labbe J."/>
            <person name="Martin A.F."/>
        </authorList>
    </citation>
    <scope>NUCLEOTIDE SEQUENCE</scope>
    <source>
        <strain evidence="1">BPL698</strain>
    </source>
</reference>
<evidence type="ECO:0000313" key="2">
    <source>
        <dbReference type="Proteomes" id="UP001207468"/>
    </source>
</evidence>